<evidence type="ECO:0000256" key="1">
    <source>
        <dbReference type="SAM" id="Phobius"/>
    </source>
</evidence>
<dbReference type="AlphaFoldDB" id="A0AAE3YG65"/>
<gene>
    <name evidence="2" type="ORF">J2S35_000582</name>
</gene>
<evidence type="ECO:0000313" key="3">
    <source>
        <dbReference type="Proteomes" id="UP001247307"/>
    </source>
</evidence>
<name>A0AAE3YG65_9MICC</name>
<dbReference type="Proteomes" id="UP001247307">
    <property type="component" value="Unassembled WGS sequence"/>
</dbReference>
<evidence type="ECO:0000313" key="2">
    <source>
        <dbReference type="EMBL" id="MDR6891642.1"/>
    </source>
</evidence>
<organism evidence="2 3">
    <name type="scientific">Falsarthrobacter nasiphocae</name>
    <dbReference type="NCBI Taxonomy" id="189863"/>
    <lineage>
        <taxon>Bacteria</taxon>
        <taxon>Bacillati</taxon>
        <taxon>Actinomycetota</taxon>
        <taxon>Actinomycetes</taxon>
        <taxon>Micrococcales</taxon>
        <taxon>Micrococcaceae</taxon>
        <taxon>Falsarthrobacter</taxon>
    </lineage>
</organism>
<accession>A0AAE3YG65</accession>
<keyword evidence="3" id="KW-1185">Reference proteome</keyword>
<comment type="caution">
    <text evidence="2">The sequence shown here is derived from an EMBL/GenBank/DDBJ whole genome shotgun (WGS) entry which is preliminary data.</text>
</comment>
<reference evidence="2" key="1">
    <citation type="submission" date="2023-07" db="EMBL/GenBank/DDBJ databases">
        <title>Sequencing the genomes of 1000 actinobacteria strains.</title>
        <authorList>
            <person name="Klenk H.-P."/>
        </authorList>
    </citation>
    <scope>NUCLEOTIDE SEQUENCE</scope>
    <source>
        <strain evidence="2">DSM 13988</strain>
    </source>
</reference>
<feature type="transmembrane region" description="Helical" evidence="1">
    <location>
        <begin position="33"/>
        <end position="51"/>
    </location>
</feature>
<proteinExistence type="predicted"/>
<sequence>MRIGYPIAVVLSVLCLVVALTDGLGGALPNPNGVAGGCLLAGLVALFWQQARDRDKRHHNLK</sequence>
<keyword evidence="1" id="KW-1133">Transmembrane helix</keyword>
<keyword evidence="1" id="KW-0472">Membrane</keyword>
<protein>
    <submittedName>
        <fullName evidence="2">Uncharacterized protein</fullName>
    </submittedName>
</protein>
<keyword evidence="1" id="KW-0812">Transmembrane</keyword>
<dbReference type="RefSeq" id="WP_309849637.1">
    <property type="nucleotide sequence ID" value="NZ_BAAAIU010000045.1"/>
</dbReference>
<dbReference type="EMBL" id="JAVDUI010000001">
    <property type="protein sequence ID" value="MDR6891642.1"/>
    <property type="molecule type" value="Genomic_DNA"/>
</dbReference>